<evidence type="ECO:0000313" key="2">
    <source>
        <dbReference type="EMBL" id="OQP68668.1"/>
    </source>
</evidence>
<dbReference type="InterPro" id="IPR012910">
    <property type="entry name" value="Plug_dom"/>
</dbReference>
<evidence type="ECO:0000313" key="3">
    <source>
        <dbReference type="Proteomes" id="UP000192276"/>
    </source>
</evidence>
<dbReference type="SUPFAM" id="SSF56935">
    <property type="entry name" value="Porins"/>
    <property type="match status" value="1"/>
</dbReference>
<dbReference type="InterPro" id="IPR023996">
    <property type="entry name" value="TonB-dep_OMP_SusC/RagA"/>
</dbReference>
<accession>A0A1V9GDX9</accession>
<dbReference type="Proteomes" id="UP000192276">
    <property type="component" value="Unassembled WGS sequence"/>
</dbReference>
<comment type="caution">
    <text evidence="2">The sequence shown here is derived from an EMBL/GenBank/DDBJ whole genome shotgun (WGS) entry which is preliminary data.</text>
</comment>
<dbReference type="EMBL" id="LWBP01000001">
    <property type="protein sequence ID" value="OQP68668.1"/>
    <property type="molecule type" value="Genomic_DNA"/>
</dbReference>
<reference evidence="3" key="1">
    <citation type="submission" date="2016-04" db="EMBL/GenBank/DDBJ databases">
        <authorList>
            <person name="Chen L."/>
            <person name="Zhuang W."/>
            <person name="Wang G."/>
        </authorList>
    </citation>
    <scope>NUCLEOTIDE SEQUENCE [LARGE SCALE GENOMIC DNA]</scope>
    <source>
        <strain evidence="3">208</strain>
    </source>
</reference>
<proteinExistence type="predicted"/>
<protein>
    <recommendedName>
        <fullName evidence="1">TonB-dependent receptor plug domain-containing protein</fullName>
    </recommendedName>
</protein>
<organism evidence="2 3">
    <name type="scientific">Niastella populi</name>
    <dbReference type="NCBI Taxonomy" id="550983"/>
    <lineage>
        <taxon>Bacteria</taxon>
        <taxon>Pseudomonadati</taxon>
        <taxon>Bacteroidota</taxon>
        <taxon>Chitinophagia</taxon>
        <taxon>Chitinophagales</taxon>
        <taxon>Chitinophagaceae</taxon>
        <taxon>Niastella</taxon>
    </lineage>
</organism>
<dbReference type="Gene3D" id="2.170.130.10">
    <property type="entry name" value="TonB-dependent receptor, plug domain"/>
    <property type="match status" value="1"/>
</dbReference>
<gene>
    <name evidence="2" type="ORF">A4R26_01110</name>
</gene>
<keyword evidence="3" id="KW-1185">Reference proteome</keyword>
<dbReference type="NCBIfam" id="TIGR04056">
    <property type="entry name" value="OMP_RagA_SusC"/>
    <property type="match status" value="1"/>
</dbReference>
<name>A0A1V9GDX9_9BACT</name>
<sequence length="925" mass="101900">MSVLAYEPGPFLQIRKERSVTATSSVGGNMLYRTPVPNITNTLYGLLPGLTVKQGSGEPGYDEADLFIRGRASFDNSALVIYIDGFQTTASYFNYLPPSEIESISVLKDPVTLATFGMKGANGVLWVVTKRGFAGKRKVQVQLVSGLQQPVRLTKPYGAYDYARLYNQAVSNDNYALNGYQFQYTPAYTDAQLEDYRNGNGTNVDWYDQVLRKSGYYSDANILFSGGGNDTKYALLLDYMRQRGLYDVPTNATTSNAQIQRFNVRTNLDFNFFKIFEAKVDLGGRIEDRRYPNFNGPSLWNNMARYPANVYPVKDPQTVGWSGTTNFPHNPVASLNALGYTSTHDRTLQANFNLKQKLDFITPGLYLNEAVSFNTWTRTAASKTATYARFNNGVQTTTDKASDIIANGATSVGQYDWKQINITAGYNRTFGKHAFAGALNFLQSNYMTDAGSNNPGSNTGNNIFYHFQTVSGRLHYTNNERYLAELSFGATGSDNYAPRSRGGNRWGFYPALGLGWIISKEDFLADNNLVNYLKLRAGAGLSANDFSTRGRYLYQQYYVGNGSFYTGNNSLTANNGLIQSYAANPGIFAEKSMKYNVGVDATLFNKLSVTVDVFRDNRSDIVIQNNTLMAVYGGILPYVNAGKVTNSGIEASASYNGKAGAVTYTAGAMVSYAKNKIRYMGEIPTVNEFNKATGRPIGSFIGLMADGFYDVTDFNADGTLKSGIPVPTFGAVQPGDLKYKDLDNNGRVDQADNTKIGNPELPSLTYAFNLGVSYKGFDLTALFQGVSGNSVNLLNAQLQSVAFVNNTNVFPMAGNAWAYFPGQGIDTRAGADYPRLTTRANDNNYRTSSFWIKKGAFLRLRNAELGYNLPAAVLKNIHLYKLRLYISAVNAFNWSYVGKNYDLDPETPVGYPAMKSFNAGITLTF</sequence>
<evidence type="ECO:0000259" key="1">
    <source>
        <dbReference type="Pfam" id="PF07715"/>
    </source>
</evidence>
<feature type="domain" description="TonB-dependent receptor plug" evidence="1">
    <location>
        <begin position="18"/>
        <end position="124"/>
    </location>
</feature>
<dbReference type="AlphaFoldDB" id="A0A1V9GDX9"/>
<dbReference type="Pfam" id="PF07715">
    <property type="entry name" value="Plug"/>
    <property type="match status" value="1"/>
</dbReference>
<dbReference type="STRING" id="550983.A4R26_01110"/>
<dbReference type="InterPro" id="IPR037066">
    <property type="entry name" value="Plug_dom_sf"/>
</dbReference>